<evidence type="ECO:0000256" key="1">
    <source>
        <dbReference type="SAM" id="Phobius"/>
    </source>
</evidence>
<dbReference type="WBParaSite" id="Minc3s07689g41410">
    <property type="protein sequence ID" value="Minc3s07689g41410"/>
    <property type="gene ID" value="Minc3s07689g41410"/>
</dbReference>
<sequence length="77" mass="8973">MNLNQKEEEELLKILVFLNVNQILIVLLEVFVLKIEQDWAVVIVPVLVLIMSQSNVLNTILIVVFQEENHLNCQEMK</sequence>
<accession>A0A914NLJ9</accession>
<dbReference type="Proteomes" id="UP000887563">
    <property type="component" value="Unplaced"/>
</dbReference>
<proteinExistence type="predicted"/>
<evidence type="ECO:0000313" key="3">
    <source>
        <dbReference type="WBParaSite" id="Minc3s07689g41410"/>
    </source>
</evidence>
<feature type="transmembrane region" description="Helical" evidence="1">
    <location>
        <begin position="39"/>
        <end position="65"/>
    </location>
</feature>
<name>A0A914NLJ9_MELIC</name>
<dbReference type="AlphaFoldDB" id="A0A914NLJ9"/>
<keyword evidence="2" id="KW-1185">Reference proteome</keyword>
<evidence type="ECO:0000313" key="2">
    <source>
        <dbReference type="Proteomes" id="UP000887563"/>
    </source>
</evidence>
<organism evidence="2 3">
    <name type="scientific">Meloidogyne incognita</name>
    <name type="common">Southern root-knot nematode worm</name>
    <name type="synonym">Oxyuris incognita</name>
    <dbReference type="NCBI Taxonomy" id="6306"/>
    <lineage>
        <taxon>Eukaryota</taxon>
        <taxon>Metazoa</taxon>
        <taxon>Ecdysozoa</taxon>
        <taxon>Nematoda</taxon>
        <taxon>Chromadorea</taxon>
        <taxon>Rhabditida</taxon>
        <taxon>Tylenchina</taxon>
        <taxon>Tylenchomorpha</taxon>
        <taxon>Tylenchoidea</taxon>
        <taxon>Meloidogynidae</taxon>
        <taxon>Meloidogyninae</taxon>
        <taxon>Meloidogyne</taxon>
        <taxon>Meloidogyne incognita group</taxon>
    </lineage>
</organism>
<protein>
    <submittedName>
        <fullName evidence="3">Transmembrane protein</fullName>
    </submittedName>
</protein>
<keyword evidence="1" id="KW-1133">Transmembrane helix</keyword>
<keyword evidence="1" id="KW-0812">Transmembrane</keyword>
<feature type="transmembrane region" description="Helical" evidence="1">
    <location>
        <begin position="12"/>
        <end position="33"/>
    </location>
</feature>
<reference evidence="3" key="1">
    <citation type="submission" date="2022-11" db="UniProtKB">
        <authorList>
            <consortium name="WormBaseParasite"/>
        </authorList>
    </citation>
    <scope>IDENTIFICATION</scope>
</reference>
<keyword evidence="1" id="KW-0472">Membrane</keyword>